<evidence type="ECO:0000313" key="3">
    <source>
        <dbReference type="Proteomes" id="UP000663868"/>
    </source>
</evidence>
<dbReference type="SUPFAM" id="SSF49410">
    <property type="entry name" value="Alpha-macroglobulin receptor domain"/>
    <property type="match status" value="1"/>
</dbReference>
<dbReference type="Gene3D" id="2.60.40.690">
    <property type="entry name" value="Alpha-macroglobulin, receptor-binding domain"/>
    <property type="match status" value="1"/>
</dbReference>
<dbReference type="Proteomes" id="UP000663868">
    <property type="component" value="Unassembled WGS sequence"/>
</dbReference>
<gene>
    <name evidence="2" type="ORF">KXQ929_LOCUS52338</name>
</gene>
<dbReference type="AlphaFoldDB" id="A0A820QRU8"/>
<proteinExistence type="predicted"/>
<dbReference type="SMART" id="SM01361">
    <property type="entry name" value="A2M_recep"/>
    <property type="match status" value="1"/>
</dbReference>
<dbReference type="Pfam" id="PF07677">
    <property type="entry name" value="A2M_recep"/>
    <property type="match status" value="1"/>
</dbReference>
<organism evidence="2 3">
    <name type="scientific">Adineta steineri</name>
    <dbReference type="NCBI Taxonomy" id="433720"/>
    <lineage>
        <taxon>Eukaryota</taxon>
        <taxon>Metazoa</taxon>
        <taxon>Spiralia</taxon>
        <taxon>Gnathifera</taxon>
        <taxon>Rotifera</taxon>
        <taxon>Eurotatoria</taxon>
        <taxon>Bdelloidea</taxon>
        <taxon>Adinetida</taxon>
        <taxon>Adinetidae</taxon>
        <taxon>Adineta</taxon>
    </lineage>
</organism>
<comment type="caution">
    <text evidence="2">The sequence shown here is derived from an EMBL/GenBank/DDBJ whole genome shotgun (WGS) entry which is preliminary data.</text>
</comment>
<feature type="non-terminal residue" evidence="2">
    <location>
        <position position="125"/>
    </location>
</feature>
<dbReference type="GO" id="GO:0005576">
    <property type="term" value="C:extracellular region"/>
    <property type="evidence" value="ECO:0007669"/>
    <property type="project" value="InterPro"/>
</dbReference>
<reference evidence="2" key="1">
    <citation type="submission" date="2021-02" db="EMBL/GenBank/DDBJ databases">
        <authorList>
            <person name="Nowell W R."/>
        </authorList>
    </citation>
    <scope>NUCLEOTIDE SEQUENCE</scope>
</reference>
<evidence type="ECO:0000259" key="1">
    <source>
        <dbReference type="SMART" id="SM01361"/>
    </source>
</evidence>
<accession>A0A820QRU8</accession>
<dbReference type="EMBL" id="CAJOBB010027520">
    <property type="protein sequence ID" value="CAF4423502.1"/>
    <property type="molecule type" value="Genomic_DNA"/>
</dbReference>
<dbReference type="InterPro" id="IPR036595">
    <property type="entry name" value="A-macroglobulin_rcpt-bd_sf"/>
</dbReference>
<evidence type="ECO:0000313" key="2">
    <source>
        <dbReference type="EMBL" id="CAF4423502.1"/>
    </source>
</evidence>
<feature type="non-terminal residue" evidence="2">
    <location>
        <position position="1"/>
    </location>
</feature>
<protein>
    <recommendedName>
        <fullName evidence="1">Alpha-macroglobulin receptor-binding domain-containing protein</fullName>
    </recommendedName>
</protein>
<name>A0A820QRU8_9BILA</name>
<sequence length="125" mass="14883">NRWLPGLTKADRSGWSIFTIEIPTGYKIEERYLKDLVGFGIVRNLRDAENYPNSLNFLFEFFDTTPICWAFELKRYIPVANMTRYYEMKAYEWHEPWSANRSMYTLRTLFGLDICSVCGSYQCPY</sequence>
<dbReference type="InterPro" id="IPR009048">
    <property type="entry name" value="A-macroglobulin_rcpt-bd"/>
</dbReference>
<feature type="domain" description="Alpha-macroglobulin receptor-binding" evidence="1">
    <location>
        <begin position="13"/>
        <end position="104"/>
    </location>
</feature>